<evidence type="ECO:0000313" key="1">
    <source>
        <dbReference type="EMBL" id="CAA2960269.1"/>
    </source>
</evidence>
<sequence>MMLLSLSVKPSPINDGHKYCQPEEQIHPYCATLHQRFGGVRSVGVDLNSLARRKVNLRSEVSDAALARPCEVIDKISLCFGGGDGVYGGGVVVVVVRCFGVVE</sequence>
<dbReference type="EMBL" id="CACTIH010000380">
    <property type="protein sequence ID" value="CAA2960269.1"/>
    <property type="molecule type" value="Genomic_DNA"/>
</dbReference>
<organism evidence="1 2">
    <name type="scientific">Olea europaea subsp. europaea</name>
    <dbReference type="NCBI Taxonomy" id="158383"/>
    <lineage>
        <taxon>Eukaryota</taxon>
        <taxon>Viridiplantae</taxon>
        <taxon>Streptophyta</taxon>
        <taxon>Embryophyta</taxon>
        <taxon>Tracheophyta</taxon>
        <taxon>Spermatophyta</taxon>
        <taxon>Magnoliopsida</taxon>
        <taxon>eudicotyledons</taxon>
        <taxon>Gunneridae</taxon>
        <taxon>Pentapetalae</taxon>
        <taxon>asterids</taxon>
        <taxon>lamiids</taxon>
        <taxon>Lamiales</taxon>
        <taxon>Oleaceae</taxon>
        <taxon>Oleeae</taxon>
        <taxon>Olea</taxon>
    </lineage>
</organism>
<evidence type="ECO:0000313" key="2">
    <source>
        <dbReference type="Proteomes" id="UP000594638"/>
    </source>
</evidence>
<accession>A0A8S0PYN1</accession>
<dbReference type="AlphaFoldDB" id="A0A8S0PYN1"/>
<comment type="caution">
    <text evidence="1">The sequence shown here is derived from an EMBL/GenBank/DDBJ whole genome shotgun (WGS) entry which is preliminary data.</text>
</comment>
<keyword evidence="2" id="KW-1185">Reference proteome</keyword>
<name>A0A8S0PYN1_OLEEU</name>
<dbReference type="Gramene" id="OE9A057158T1">
    <property type="protein sequence ID" value="OE9A057158C1"/>
    <property type="gene ID" value="OE9A057158"/>
</dbReference>
<proteinExistence type="predicted"/>
<dbReference type="Proteomes" id="UP000594638">
    <property type="component" value="Unassembled WGS sequence"/>
</dbReference>
<protein>
    <submittedName>
        <fullName evidence="1">Uncharacterized protein</fullName>
    </submittedName>
</protein>
<reference evidence="1 2" key="1">
    <citation type="submission" date="2019-12" db="EMBL/GenBank/DDBJ databases">
        <authorList>
            <person name="Alioto T."/>
            <person name="Alioto T."/>
            <person name="Gomez Garrido J."/>
        </authorList>
    </citation>
    <scope>NUCLEOTIDE SEQUENCE [LARGE SCALE GENOMIC DNA]</scope>
</reference>
<gene>
    <name evidence="1" type="ORF">OLEA9_A057158</name>
</gene>